<dbReference type="NCBIfam" id="NF001268">
    <property type="entry name" value="PRK00228.1-4"/>
    <property type="match status" value="1"/>
</dbReference>
<reference evidence="3 4" key="1">
    <citation type="submission" date="2018-03" db="EMBL/GenBank/DDBJ databases">
        <authorList>
            <person name="Keele B.F."/>
        </authorList>
    </citation>
    <scope>NUCLEOTIDE SEQUENCE [LARGE SCALE GENOMIC DNA]</scope>
    <source>
        <strain evidence="3 4">CECT 8504</strain>
    </source>
</reference>
<dbReference type="Proteomes" id="UP000244912">
    <property type="component" value="Unassembled WGS sequence"/>
</dbReference>
<evidence type="ECO:0000256" key="2">
    <source>
        <dbReference type="HAMAP-Rule" id="MF_00758"/>
    </source>
</evidence>
<sequence>MFWGMTDETTLKDLTGKLLIAMPGMGDTRFEKSVVVLVAHGSDGGMGLIINKPAPSIDLGHLLEQLSIEGEIAANGPIFFGGPVENSRGFVLHSSDYRQDDTTLSIDDQMGMTATLDILQAMANGAGPDKSIVALGYAGWGPGQLEEEIAQNGWLIADAEPDLVFSGDHSGKWIAAIEALGINPILLSAEGGRA</sequence>
<evidence type="ECO:0000256" key="1">
    <source>
        <dbReference type="ARBA" id="ARBA00009600"/>
    </source>
</evidence>
<protein>
    <recommendedName>
        <fullName evidence="2">UPF0301 protein PAA8504_01101</fullName>
    </recommendedName>
</protein>
<keyword evidence="4" id="KW-1185">Reference proteome</keyword>
<dbReference type="AlphaFoldDB" id="A0A2R8BT22"/>
<comment type="similarity">
    <text evidence="1 2">Belongs to the UPF0301 (AlgH) family.</text>
</comment>
<organism evidence="3 4">
    <name type="scientific">Palleronia abyssalis</name>
    <dbReference type="NCBI Taxonomy" id="1501240"/>
    <lineage>
        <taxon>Bacteria</taxon>
        <taxon>Pseudomonadati</taxon>
        <taxon>Pseudomonadota</taxon>
        <taxon>Alphaproteobacteria</taxon>
        <taxon>Rhodobacterales</taxon>
        <taxon>Roseobacteraceae</taxon>
        <taxon>Palleronia</taxon>
    </lineage>
</organism>
<dbReference type="InterPro" id="IPR003774">
    <property type="entry name" value="AlgH-like"/>
</dbReference>
<dbReference type="PANTHER" id="PTHR30327">
    <property type="entry name" value="UNCHARACTERIZED PROTEIN YQGE"/>
    <property type="match status" value="1"/>
</dbReference>
<evidence type="ECO:0000313" key="4">
    <source>
        <dbReference type="Proteomes" id="UP000244912"/>
    </source>
</evidence>
<dbReference type="HAMAP" id="MF_00758">
    <property type="entry name" value="UPF0301"/>
    <property type="match status" value="1"/>
</dbReference>
<dbReference type="GO" id="GO:0005829">
    <property type="term" value="C:cytosol"/>
    <property type="evidence" value="ECO:0007669"/>
    <property type="project" value="TreeGrafter"/>
</dbReference>
<dbReference type="Pfam" id="PF02622">
    <property type="entry name" value="DUF179"/>
    <property type="match status" value="1"/>
</dbReference>
<proteinExistence type="inferred from homology"/>
<dbReference type="PANTHER" id="PTHR30327:SF1">
    <property type="entry name" value="UPF0301 PROTEIN YQGE"/>
    <property type="match status" value="1"/>
</dbReference>
<accession>A0A2R8BT22</accession>
<name>A0A2R8BT22_9RHOB</name>
<gene>
    <name evidence="3" type="ORF">PAA8504_01101</name>
</gene>
<dbReference type="EMBL" id="ONZF01000002">
    <property type="protein sequence ID" value="SPJ23291.1"/>
    <property type="molecule type" value="Genomic_DNA"/>
</dbReference>
<evidence type="ECO:0000313" key="3">
    <source>
        <dbReference type="EMBL" id="SPJ23291.1"/>
    </source>
</evidence>
<dbReference type="SUPFAM" id="SSF143456">
    <property type="entry name" value="VC0467-like"/>
    <property type="match status" value="1"/>
</dbReference>
<dbReference type="Gene3D" id="3.40.1740.10">
    <property type="entry name" value="VC0467-like"/>
    <property type="match status" value="1"/>
</dbReference>